<organism evidence="7 8">
    <name type="scientific">Candidatus Erwinia haradaeae</name>
    <dbReference type="NCBI Taxonomy" id="1922217"/>
    <lineage>
        <taxon>Bacteria</taxon>
        <taxon>Pseudomonadati</taxon>
        <taxon>Pseudomonadota</taxon>
        <taxon>Gammaproteobacteria</taxon>
        <taxon>Enterobacterales</taxon>
        <taxon>Erwiniaceae</taxon>
        <taxon>Erwinia</taxon>
    </lineage>
</organism>
<reference evidence="7 8" key="1">
    <citation type="submission" date="2019-02" db="EMBL/GenBank/DDBJ databases">
        <authorList>
            <person name="Manzano-Marin A."/>
            <person name="Manzano-Marin A."/>
        </authorList>
    </citation>
    <scope>NUCLEOTIDE SEQUENCE [LARGE SCALE GENOMIC DNA]</scope>
    <source>
        <strain evidence="7 8">ErCipseudotaxifoliae</strain>
    </source>
</reference>
<keyword evidence="3 5" id="KW-0378">Hydrolase</keyword>
<dbReference type="InterPro" id="IPR004843">
    <property type="entry name" value="Calcineurin-like_PHP"/>
</dbReference>
<feature type="domain" description="Calcineurin-like phosphoesterase" evidence="6">
    <location>
        <begin position="1"/>
        <end position="128"/>
    </location>
</feature>
<gene>
    <name evidence="5 7" type="primary">apaH</name>
    <name evidence="7" type="ORF">ERCIPSTX3056_006</name>
</gene>
<dbReference type="OrthoDB" id="9807890at2"/>
<evidence type="ECO:0000313" key="7">
    <source>
        <dbReference type="EMBL" id="VFP86537.1"/>
    </source>
</evidence>
<dbReference type="InterPro" id="IPR029052">
    <property type="entry name" value="Metallo-depent_PP-like"/>
</dbReference>
<dbReference type="NCBIfam" id="NF001204">
    <property type="entry name" value="PRK00166.1"/>
    <property type="match status" value="1"/>
</dbReference>
<dbReference type="EMBL" id="LR217725">
    <property type="protein sequence ID" value="VFP86537.1"/>
    <property type="molecule type" value="Genomic_DNA"/>
</dbReference>
<proteinExistence type="inferred from homology"/>
<accession>A0A451DIM8</accession>
<dbReference type="PIRSF" id="PIRSF000903">
    <property type="entry name" value="B5n-ttraPtase_sm"/>
    <property type="match status" value="1"/>
</dbReference>
<dbReference type="AlphaFoldDB" id="A0A451DIM8"/>
<keyword evidence="8" id="KW-1185">Reference proteome</keyword>
<evidence type="ECO:0000313" key="8">
    <source>
        <dbReference type="Proteomes" id="UP000294462"/>
    </source>
</evidence>
<dbReference type="PANTHER" id="PTHR40942">
    <property type="match status" value="1"/>
</dbReference>
<dbReference type="KEGG" id="ehd:ERCIPSTX3056_006"/>
<comment type="similarity">
    <text evidence="2 5">Belongs to the Ap4A hydrolase family.</text>
</comment>
<dbReference type="InterPro" id="IPR004617">
    <property type="entry name" value="ApaH"/>
</dbReference>
<dbReference type="HAMAP" id="MF_00199">
    <property type="entry name" value="ApaH"/>
    <property type="match status" value="1"/>
</dbReference>
<evidence type="ECO:0000256" key="1">
    <source>
        <dbReference type="ARBA" id="ARBA00003413"/>
    </source>
</evidence>
<dbReference type="NCBIfam" id="TIGR00668">
    <property type="entry name" value="apaH"/>
    <property type="match status" value="1"/>
</dbReference>
<dbReference type="PANTHER" id="PTHR40942:SF4">
    <property type="entry name" value="CYTOCHROME C5"/>
    <property type="match status" value="1"/>
</dbReference>
<protein>
    <recommendedName>
        <fullName evidence="5">Bis(5'-nucleosyl)-tetraphosphatase, symmetrical</fullName>
        <ecNumber evidence="5">3.6.1.41</ecNumber>
    </recommendedName>
    <alternativeName>
        <fullName evidence="5">Ap4A hydrolase</fullName>
    </alternativeName>
    <alternativeName>
        <fullName evidence="5">Diadenosine 5',5'''-P1,P4-tetraphosphate pyrophosphohydrolase</fullName>
    </alternativeName>
    <alternativeName>
        <fullName evidence="5">Diadenosine tetraphosphatase</fullName>
    </alternativeName>
</protein>
<comment type="catalytic activity">
    <reaction evidence="4 5">
        <text>P(1),P(4)-bis(5'-adenosyl) tetraphosphate + H2O = 2 ADP + 2 H(+)</text>
        <dbReference type="Rhea" id="RHEA:24252"/>
        <dbReference type="ChEBI" id="CHEBI:15377"/>
        <dbReference type="ChEBI" id="CHEBI:15378"/>
        <dbReference type="ChEBI" id="CHEBI:58141"/>
        <dbReference type="ChEBI" id="CHEBI:456216"/>
        <dbReference type="EC" id="3.6.1.41"/>
    </reaction>
</comment>
<dbReference type="Pfam" id="PF00149">
    <property type="entry name" value="Metallophos"/>
    <property type="match status" value="1"/>
</dbReference>
<dbReference type="Gene3D" id="3.60.21.10">
    <property type="match status" value="1"/>
</dbReference>
<name>A0A451DIM8_9GAMM</name>
<dbReference type="SUPFAM" id="SSF56300">
    <property type="entry name" value="Metallo-dependent phosphatases"/>
    <property type="match status" value="1"/>
</dbReference>
<evidence type="ECO:0000259" key="6">
    <source>
        <dbReference type="Pfam" id="PF00149"/>
    </source>
</evidence>
<dbReference type="CDD" id="cd07422">
    <property type="entry name" value="MPP_ApaH"/>
    <property type="match status" value="1"/>
</dbReference>
<dbReference type="Proteomes" id="UP000294462">
    <property type="component" value="Chromosome"/>
</dbReference>
<dbReference type="RefSeq" id="WP_072665939.1">
    <property type="nucleotide sequence ID" value="NZ_LR217725.1"/>
</dbReference>
<evidence type="ECO:0000256" key="4">
    <source>
        <dbReference type="ARBA" id="ARBA00049417"/>
    </source>
</evidence>
<dbReference type="EC" id="3.6.1.41" evidence="5"/>
<evidence type="ECO:0000256" key="3">
    <source>
        <dbReference type="ARBA" id="ARBA00022801"/>
    </source>
</evidence>
<evidence type="ECO:0000256" key="5">
    <source>
        <dbReference type="HAMAP-Rule" id="MF_00199"/>
    </source>
</evidence>
<sequence length="271" mass="30797">MSTYFIGDIHGCYNELQLLLAQVKFNPDTDQLWLTGDLVARGPNSLEVLRFVKRLGQCVKLVLGNHDLHLLAIYAGKRRNKPKDCLNTLLVSNDIRSLIDWLRCQPLVQIDEERKIIMSHAGITPQWDLNTARTCANEIALILSSNSYQLFLDEMYGDFPNYWSPHLTGMARLRFITNALTRMRYCLPSGQLDMISKELPHRVMPSLKPWFGMPRNISKDYTIIFGHWAALAGRGVPKGVIALDTGCCWGGCLTMLRWSDKKVFTQAALRA</sequence>
<comment type="function">
    <text evidence="1 5">Hydrolyzes diadenosine 5',5'''-P1,P4-tetraphosphate to yield ADP.</text>
</comment>
<dbReference type="GO" id="GO:0008803">
    <property type="term" value="F:bis(5'-nucleosyl)-tetraphosphatase (symmetrical) activity"/>
    <property type="evidence" value="ECO:0007669"/>
    <property type="project" value="UniProtKB-UniRule"/>
</dbReference>
<evidence type="ECO:0000256" key="2">
    <source>
        <dbReference type="ARBA" id="ARBA00005419"/>
    </source>
</evidence>